<evidence type="ECO:0000313" key="3">
    <source>
        <dbReference type="Proteomes" id="UP000194151"/>
    </source>
</evidence>
<proteinExistence type="predicted"/>
<keyword evidence="3" id="KW-1185">Reference proteome</keyword>
<dbReference type="AlphaFoldDB" id="A0A1W6YF54"/>
<dbReference type="KEGG" id="bgv:CAL12_01730"/>
<dbReference type="Gene3D" id="2.60.450.10">
    <property type="entry name" value="Lipopolysaccharide (LPS) transport protein A like domain"/>
    <property type="match status" value="1"/>
</dbReference>
<reference evidence="2 3" key="1">
    <citation type="submission" date="2017-05" db="EMBL/GenBank/DDBJ databases">
        <title>Complete and WGS of Bordetella genogroups.</title>
        <authorList>
            <person name="Spilker T."/>
            <person name="LiPuma J."/>
        </authorList>
    </citation>
    <scope>NUCLEOTIDE SEQUENCE [LARGE SCALE GENOMIC DNA]</scope>
    <source>
        <strain evidence="2 3">AU19157</strain>
    </source>
</reference>
<dbReference type="GO" id="GO:0005886">
    <property type="term" value="C:plasma membrane"/>
    <property type="evidence" value="ECO:0007669"/>
    <property type="project" value="InterPro"/>
</dbReference>
<sequence>MKERFPSLIALFLLLVLVVGTWWAADYTQRAVPIDPPRRLTHEMDAWSRNFVMVRTGEDGKPINRMEGDYGEHYPDDDSYVVTNPRAVGLRPNTPITVATSQTATMYQGGKRIVMDKDAHMHRQPDADTPPLDVRSEQLVILPDEDTISTTLPALVTRGQSRMNGTGMKYNNKTRQLEVFSSTNVEIAPADTQRSGGKDDAKSRPKGQNDTQSPPADGSPAPRSDSQPPAGAAARAQAPAHASVKKQ</sequence>
<accession>A0A1W6YF54</accession>
<dbReference type="NCBIfam" id="TIGR04409">
    <property type="entry name" value="LptC_YrbK"/>
    <property type="match status" value="1"/>
</dbReference>
<organism evidence="2 3">
    <name type="scientific">Bordetella genomosp. 8</name>
    <dbReference type="NCBI Taxonomy" id="1416806"/>
    <lineage>
        <taxon>Bacteria</taxon>
        <taxon>Pseudomonadati</taxon>
        <taxon>Pseudomonadota</taxon>
        <taxon>Betaproteobacteria</taxon>
        <taxon>Burkholderiales</taxon>
        <taxon>Alcaligenaceae</taxon>
        <taxon>Bordetella</taxon>
    </lineage>
</organism>
<dbReference type="InterPro" id="IPR026265">
    <property type="entry name" value="LptC"/>
</dbReference>
<dbReference type="GO" id="GO:0015221">
    <property type="term" value="F:lipopolysaccharide transmembrane transporter activity"/>
    <property type="evidence" value="ECO:0007669"/>
    <property type="project" value="InterPro"/>
</dbReference>
<dbReference type="OrthoDB" id="5298112at2"/>
<feature type="compositionally biased region" description="Low complexity" evidence="1">
    <location>
        <begin position="228"/>
        <end position="247"/>
    </location>
</feature>
<gene>
    <name evidence="2" type="ORF">CAL12_01730</name>
</gene>
<name>A0A1W6YF54_9BORD</name>
<evidence type="ECO:0000313" key="2">
    <source>
        <dbReference type="EMBL" id="ARP79668.1"/>
    </source>
</evidence>
<dbReference type="STRING" id="1416806.CAL12_01730"/>
<evidence type="ECO:0000256" key="1">
    <source>
        <dbReference type="SAM" id="MobiDB-lite"/>
    </source>
</evidence>
<dbReference type="InterPro" id="IPR010664">
    <property type="entry name" value="LipoPS_assembly_LptC-rel"/>
</dbReference>
<dbReference type="Proteomes" id="UP000194151">
    <property type="component" value="Chromosome"/>
</dbReference>
<feature type="region of interest" description="Disordered" evidence="1">
    <location>
        <begin position="182"/>
        <end position="247"/>
    </location>
</feature>
<dbReference type="Pfam" id="PF06835">
    <property type="entry name" value="LptC"/>
    <property type="match status" value="1"/>
</dbReference>
<dbReference type="EMBL" id="CP021108">
    <property type="protein sequence ID" value="ARP79668.1"/>
    <property type="molecule type" value="Genomic_DNA"/>
</dbReference>
<protein>
    <submittedName>
        <fullName evidence="2">LPS export ABC transporter periplasmic protein LptC</fullName>
    </submittedName>
</protein>